<evidence type="ECO:0000313" key="2">
    <source>
        <dbReference type="Proteomes" id="UP000045824"/>
    </source>
</evidence>
<dbReference type="Proteomes" id="UP000045824">
    <property type="component" value="Unassembled WGS sequence"/>
</dbReference>
<gene>
    <name evidence="1" type="ORF">ERS008491_02070</name>
</gene>
<accession>A0A0T9LA66</accession>
<dbReference type="RefSeq" id="WP_050119415.1">
    <property type="nucleotide sequence ID" value="NZ_CAWMAB010000007.1"/>
</dbReference>
<reference evidence="1 2" key="1">
    <citation type="submission" date="2015-03" db="EMBL/GenBank/DDBJ databases">
        <authorList>
            <person name="Murphy D."/>
        </authorList>
    </citation>
    <scope>NUCLEOTIDE SEQUENCE [LARGE SCALE GENOMIC DNA]</scope>
    <source>
        <strain evidence="1 2">FCF326</strain>
    </source>
</reference>
<evidence type="ECO:0000313" key="1">
    <source>
        <dbReference type="EMBL" id="CNE71779.1"/>
    </source>
</evidence>
<protein>
    <submittedName>
        <fullName evidence="1">Uncharacterized protein</fullName>
    </submittedName>
</protein>
<organism evidence="1 2">
    <name type="scientific">Yersinia kristensenii</name>
    <dbReference type="NCBI Taxonomy" id="28152"/>
    <lineage>
        <taxon>Bacteria</taxon>
        <taxon>Pseudomonadati</taxon>
        <taxon>Pseudomonadota</taxon>
        <taxon>Gammaproteobacteria</taxon>
        <taxon>Enterobacterales</taxon>
        <taxon>Yersiniaceae</taxon>
        <taxon>Yersinia</taxon>
    </lineage>
</organism>
<dbReference type="EMBL" id="CPYI01000007">
    <property type="protein sequence ID" value="CNE71779.1"/>
    <property type="molecule type" value="Genomic_DNA"/>
</dbReference>
<name>A0A0T9LA66_YERKR</name>
<sequence length="132" mass="15110">MTNYEILKYLANDGGYYTRTEMVELLNNAFPDEIFFADRLTSLRGIIINSSFIRYDAYRANSHTTQLKIKVISVEPAYDRYSGAASKTARKRKGMDRTWLNDEKPVAQAIRMLMLFNKLIAEAKLKSANASN</sequence>
<proteinExistence type="predicted"/>
<dbReference type="AlphaFoldDB" id="A0A0T9LA66"/>